<dbReference type="PROSITE" id="PS50191">
    <property type="entry name" value="CRAL_TRIO"/>
    <property type="match status" value="1"/>
</dbReference>
<dbReference type="CDD" id="cd00170">
    <property type="entry name" value="SEC14"/>
    <property type="match status" value="1"/>
</dbReference>
<dbReference type="InterPro" id="IPR036865">
    <property type="entry name" value="CRAL-TRIO_dom_sf"/>
</dbReference>
<feature type="compositionally biased region" description="Low complexity" evidence="1">
    <location>
        <begin position="371"/>
        <end position="384"/>
    </location>
</feature>
<gene>
    <name evidence="3" type="ORF">NEOLI_001821</name>
</gene>
<evidence type="ECO:0000313" key="4">
    <source>
        <dbReference type="Proteomes" id="UP000186594"/>
    </source>
</evidence>
<feature type="region of interest" description="Disordered" evidence="1">
    <location>
        <begin position="245"/>
        <end position="351"/>
    </location>
</feature>
<dbReference type="SMART" id="SM00516">
    <property type="entry name" value="SEC14"/>
    <property type="match status" value="1"/>
</dbReference>
<feature type="compositionally biased region" description="Polar residues" evidence="1">
    <location>
        <begin position="95"/>
        <end position="105"/>
    </location>
</feature>
<feature type="compositionally biased region" description="Low complexity" evidence="1">
    <location>
        <begin position="274"/>
        <end position="289"/>
    </location>
</feature>
<feature type="compositionally biased region" description="Low complexity" evidence="1">
    <location>
        <begin position="490"/>
        <end position="500"/>
    </location>
</feature>
<feature type="compositionally biased region" description="Polar residues" evidence="1">
    <location>
        <begin position="295"/>
        <end position="304"/>
    </location>
</feature>
<dbReference type="PANTHER" id="PTHR45824:SF29">
    <property type="entry name" value="GH16843P"/>
    <property type="match status" value="1"/>
</dbReference>
<evidence type="ECO:0000313" key="3">
    <source>
        <dbReference type="EMBL" id="OLL23023.1"/>
    </source>
</evidence>
<proteinExistence type="predicted"/>
<feature type="compositionally biased region" description="Acidic residues" evidence="1">
    <location>
        <begin position="75"/>
        <end position="88"/>
    </location>
</feature>
<feature type="domain" description="CRAL-TRIO" evidence="2">
    <location>
        <begin position="644"/>
        <end position="755"/>
    </location>
</feature>
<dbReference type="InterPro" id="IPR052578">
    <property type="entry name" value="PI_Transfer_CRAL-TRIO"/>
</dbReference>
<accession>A0A1U7LKA4</accession>
<feature type="compositionally biased region" description="Polar residues" evidence="1">
    <location>
        <begin position="501"/>
        <end position="521"/>
    </location>
</feature>
<dbReference type="AlphaFoldDB" id="A0A1U7LKA4"/>
<organism evidence="3 4">
    <name type="scientific">Neolecta irregularis (strain DAH-3)</name>
    <dbReference type="NCBI Taxonomy" id="1198029"/>
    <lineage>
        <taxon>Eukaryota</taxon>
        <taxon>Fungi</taxon>
        <taxon>Dikarya</taxon>
        <taxon>Ascomycota</taxon>
        <taxon>Taphrinomycotina</taxon>
        <taxon>Neolectales</taxon>
        <taxon>Neolectaceae</taxon>
        <taxon>Neolecta</taxon>
    </lineage>
</organism>
<feature type="region of interest" description="Disordered" evidence="1">
    <location>
        <begin position="471"/>
        <end position="530"/>
    </location>
</feature>
<keyword evidence="4" id="KW-1185">Reference proteome</keyword>
<evidence type="ECO:0000259" key="2">
    <source>
        <dbReference type="PROSITE" id="PS50191"/>
    </source>
</evidence>
<dbReference type="OrthoDB" id="75724at2759"/>
<comment type="caution">
    <text evidence="3">The sequence shown here is derived from an EMBL/GenBank/DDBJ whole genome shotgun (WGS) entry which is preliminary data.</text>
</comment>
<feature type="region of interest" description="Disordered" evidence="1">
    <location>
        <begin position="75"/>
        <end position="106"/>
    </location>
</feature>
<protein>
    <submittedName>
        <fullName evidence="3">CRAL-TRIO domain-containing protein</fullName>
    </submittedName>
</protein>
<feature type="region of interest" description="Disordered" evidence="1">
    <location>
        <begin position="368"/>
        <end position="390"/>
    </location>
</feature>
<feature type="compositionally biased region" description="Polar residues" evidence="1">
    <location>
        <begin position="262"/>
        <end position="273"/>
    </location>
</feature>
<dbReference type="GO" id="GO:0008526">
    <property type="term" value="F:phosphatidylinositol transfer activity"/>
    <property type="evidence" value="ECO:0007669"/>
    <property type="project" value="TreeGrafter"/>
</dbReference>
<dbReference type="Pfam" id="PF00650">
    <property type="entry name" value="CRAL_TRIO"/>
    <property type="match status" value="1"/>
</dbReference>
<dbReference type="Gene3D" id="3.40.525.10">
    <property type="entry name" value="CRAL-TRIO lipid binding domain"/>
    <property type="match status" value="1"/>
</dbReference>
<dbReference type="InterPro" id="IPR001251">
    <property type="entry name" value="CRAL-TRIO_dom"/>
</dbReference>
<feature type="compositionally biased region" description="Polar residues" evidence="1">
    <location>
        <begin position="320"/>
        <end position="334"/>
    </location>
</feature>
<dbReference type="EMBL" id="LXFE01002362">
    <property type="protein sequence ID" value="OLL23023.1"/>
    <property type="molecule type" value="Genomic_DNA"/>
</dbReference>
<evidence type="ECO:0000256" key="1">
    <source>
        <dbReference type="SAM" id="MobiDB-lite"/>
    </source>
</evidence>
<sequence>MFSDLRCLHPAPTSPLPSLPNFSSSLVPRKTSLGSMTQEVRSKNIYLHQEIAPVSFTVSSSTLSETNRSFLSIADDEDSGEELNEETDVNFNPRLHSSPQSSLVQSEDPAFARNLIDLTDTVRPTCSDLPITLVSSEESSNKDVLPNIPEAESDLILPVGSPEIPPAEFPPAPQNLPLHRLKGNTPNLNRIPSMISVAESELSPSIDPPVITVVPFPIPITGLNRSSHPNWPGRPRIIHFGQSGASESFDEESAHTDAMKQTIPSDNSFSLRTSSKPCSNSISSSVTMPPTSPSNAMSSQTQTRVDPCIPKEWDKPPRKSSLSQNLRSVASESTFKPAGKPHGQVVSPLSSPRLNRLNVEARFFENQENYSTSTSKSSMDSPVSESITASSPSHESIAMVSKLSFESSLSTPSIEPGDLLWNASPVASRNQPRRLASQEFRLSKLTVSKETKVENPKIKFWRRKKHTAEFPPMPSVAELNTHPPRPPSPFESTPFSTNTSVPVESGTQSSRSNPPSESTDINKPILLPSQSNYDPPYSNTNALKEVINHFKFVQLSPEEMLWLTKETISRYLIKNEGIIKDTLDSLHFTLTYRKQEQLAILREKKFESMCSAGSIFIHGFDKLHRLILYIYVIKLFSIKDRFCLLIWYLERLCELSARNFCVIVDYRECNGTKETSNLNDSKEFIANLCAHFPERLGALFVFQAPFKVRAFFKVVATGMSQLTRRKIHTSNSSLLEFIDSTMLLSSFGGSNTFEYSHSRYWSEFIRVISSRRRRRLTGWERLGRGIGISDVDCIEFGIDRARLDDDENSQPSAPTSLL</sequence>
<name>A0A1U7LKA4_NEOID</name>
<reference evidence="3 4" key="1">
    <citation type="submission" date="2016-04" db="EMBL/GenBank/DDBJ databases">
        <title>Evolutionary innovation and constraint leading to complex multicellularity in the Ascomycota.</title>
        <authorList>
            <person name="Cisse O."/>
            <person name="Nguyen A."/>
            <person name="Hewitt D.A."/>
            <person name="Jedd G."/>
            <person name="Stajich J.E."/>
        </authorList>
    </citation>
    <scope>NUCLEOTIDE SEQUENCE [LARGE SCALE GENOMIC DNA]</scope>
    <source>
        <strain evidence="3 4">DAH-3</strain>
    </source>
</reference>
<dbReference type="PANTHER" id="PTHR45824">
    <property type="entry name" value="GH16843P"/>
    <property type="match status" value="1"/>
</dbReference>
<dbReference type="Proteomes" id="UP000186594">
    <property type="component" value="Unassembled WGS sequence"/>
</dbReference>
<dbReference type="SUPFAM" id="SSF52087">
    <property type="entry name" value="CRAL/TRIO domain"/>
    <property type="match status" value="1"/>
</dbReference>